<keyword evidence="3" id="KW-1185">Reference proteome</keyword>
<protein>
    <recommendedName>
        <fullName evidence="1">Peptidase M11 gametolysin domain-containing protein</fullName>
    </recommendedName>
</protein>
<reference evidence="2" key="1">
    <citation type="journal article" date="2020" name="bioRxiv">
        <title>Comparative genomics of Chlamydomonas.</title>
        <authorList>
            <person name="Craig R.J."/>
            <person name="Hasan A.R."/>
            <person name="Ness R.W."/>
            <person name="Keightley P.D."/>
        </authorList>
    </citation>
    <scope>NUCLEOTIDE SEQUENCE</scope>
    <source>
        <strain evidence="2">CCAP 11/70</strain>
    </source>
</reference>
<dbReference type="InterPro" id="IPR008752">
    <property type="entry name" value="Peptidase_M11"/>
</dbReference>
<dbReference type="Pfam" id="PF05548">
    <property type="entry name" value="Peptidase_M11"/>
    <property type="match status" value="3"/>
</dbReference>
<organism evidence="2 3">
    <name type="scientific">Edaphochlamys debaryana</name>
    <dbReference type="NCBI Taxonomy" id="47281"/>
    <lineage>
        <taxon>Eukaryota</taxon>
        <taxon>Viridiplantae</taxon>
        <taxon>Chlorophyta</taxon>
        <taxon>core chlorophytes</taxon>
        <taxon>Chlorophyceae</taxon>
        <taxon>CS clade</taxon>
        <taxon>Chlamydomonadales</taxon>
        <taxon>Chlamydomonadales incertae sedis</taxon>
        <taxon>Edaphochlamys</taxon>
    </lineage>
</organism>
<dbReference type="AlphaFoldDB" id="A0A835YEP7"/>
<feature type="domain" description="Peptidase M11 gametolysin" evidence="1">
    <location>
        <begin position="95"/>
        <end position="357"/>
    </location>
</feature>
<feature type="domain" description="Peptidase M11 gametolysin" evidence="1">
    <location>
        <begin position="641"/>
        <end position="713"/>
    </location>
</feature>
<comment type="caution">
    <text evidence="2">The sequence shown here is derived from an EMBL/GenBank/DDBJ whole genome shotgun (WGS) entry which is preliminary data.</text>
</comment>
<name>A0A835YEP7_9CHLO</name>
<evidence type="ECO:0000313" key="3">
    <source>
        <dbReference type="Proteomes" id="UP000612055"/>
    </source>
</evidence>
<gene>
    <name evidence="2" type="ORF">HYH03_000019</name>
</gene>
<sequence>MLRVVDTHTAGKLWLVVAADGTMYRLAGGQPLDPGTGAGVPAGRLIRGDCTPEAGSTTTCVGLTGLVLQSLSAPIKSVNVSISLLVVALSMAETADCSMSQPGVDPAYVTSRFWTSRGGALGGYARQLEACSYGAMTISRTAFTVLTVTLPCSAALLTCDQTAIANEASVIAKQRLGAAAFSRFSHTMFVLPVGVASDWGGLAVQRGTQTWLVAGAWGLDKMGTVLQELLHNFGIHHGWRDGYEYADSSTVMGFGSDCCVSAPELWRLGWASPLLNVSRASLMEGVPRVNVSLPATYLGPRGAYVKITPNWMGGAYKTNVYLSLRGRGGGDWGLSEEFVGRLSVHEALAAVDNDFLATADPRYDLIAVLDPGRRLHLPQHRLLIQTQELLGNGSHLLVDLCRYPTSPTDCPMPPLRTQCPNLPGYTWVRDVERVPVDDAETYSVIRSDLPSLLYACEADSRFKGFSWQASGGASLGGEPQGSCRVRTEANRNLTGSCLYTRIPVRRPPAPAGTPEATIEAPVRPLVMVLQVAPECGGMATASTYASTLTSLFWGQRGVASQLSACSYGKMSIDPGGFKVLSPVIIPCSNTSTFASSSPCDPTMAHTARILANRTGWAVLGDFNMANAKANLTNITYPTLPNDDSSLMGGADACPTGPELYRLGWATPLAVLNDTSLPEGLPVTNLTLPATALGPEGALLQVLPTWLGEQYTKQGGDSRLLERYAHVLHLQESVRPELSTVTPEFALVNLLGQGRSLDLPAFRIVIQARALTDNGRRMVVDLCRYRTSAALECRLPPIPTLCARAVPARGGFHMAPGR</sequence>
<dbReference type="Proteomes" id="UP000612055">
    <property type="component" value="Unassembled WGS sequence"/>
</dbReference>
<evidence type="ECO:0000259" key="1">
    <source>
        <dbReference type="Pfam" id="PF05548"/>
    </source>
</evidence>
<evidence type="ECO:0000313" key="2">
    <source>
        <dbReference type="EMBL" id="KAG2501512.1"/>
    </source>
</evidence>
<dbReference type="EMBL" id="JAEHOE010000001">
    <property type="protein sequence ID" value="KAG2501512.1"/>
    <property type="molecule type" value="Genomic_DNA"/>
</dbReference>
<accession>A0A835YEP7</accession>
<feature type="domain" description="Peptidase M11 gametolysin" evidence="1">
    <location>
        <begin position="525"/>
        <end position="604"/>
    </location>
</feature>
<proteinExistence type="predicted"/>